<proteinExistence type="predicted"/>
<evidence type="ECO:0000313" key="3">
    <source>
        <dbReference type="Proteomes" id="UP001419268"/>
    </source>
</evidence>
<reference evidence="2 3" key="1">
    <citation type="submission" date="2024-01" db="EMBL/GenBank/DDBJ databases">
        <title>Genome assemblies of Stephania.</title>
        <authorList>
            <person name="Yang L."/>
        </authorList>
    </citation>
    <scope>NUCLEOTIDE SEQUENCE [LARGE SCALE GENOMIC DNA]</scope>
    <source>
        <strain evidence="2">JXDWG</strain>
        <tissue evidence="2">Leaf</tissue>
    </source>
</reference>
<dbReference type="Proteomes" id="UP001419268">
    <property type="component" value="Unassembled WGS sequence"/>
</dbReference>
<feature type="region of interest" description="Disordered" evidence="1">
    <location>
        <begin position="28"/>
        <end position="50"/>
    </location>
</feature>
<sequence length="88" mass="10074">MCFEDKKHAYASAEIFDHYKKMCSTPDFKKKSERASKNRRTETGGPGTGIAVHTGGSISIYQHIEKLWRSWATFNCFGAMHILPYERS</sequence>
<gene>
    <name evidence="2" type="ORF">Scep_002560</name>
</gene>
<feature type="compositionally biased region" description="Basic and acidic residues" evidence="1">
    <location>
        <begin position="28"/>
        <end position="42"/>
    </location>
</feature>
<evidence type="ECO:0000313" key="2">
    <source>
        <dbReference type="EMBL" id="KAK9167369.1"/>
    </source>
</evidence>
<dbReference type="EMBL" id="JBBNAG010000001">
    <property type="protein sequence ID" value="KAK9167369.1"/>
    <property type="molecule type" value="Genomic_DNA"/>
</dbReference>
<keyword evidence="3" id="KW-1185">Reference proteome</keyword>
<name>A0AAP0LE77_9MAGN</name>
<accession>A0AAP0LE77</accession>
<protein>
    <submittedName>
        <fullName evidence="2">Uncharacterized protein</fullName>
    </submittedName>
</protein>
<comment type="caution">
    <text evidence="2">The sequence shown here is derived from an EMBL/GenBank/DDBJ whole genome shotgun (WGS) entry which is preliminary data.</text>
</comment>
<evidence type="ECO:0000256" key="1">
    <source>
        <dbReference type="SAM" id="MobiDB-lite"/>
    </source>
</evidence>
<organism evidence="2 3">
    <name type="scientific">Stephania cephalantha</name>
    <dbReference type="NCBI Taxonomy" id="152367"/>
    <lineage>
        <taxon>Eukaryota</taxon>
        <taxon>Viridiplantae</taxon>
        <taxon>Streptophyta</taxon>
        <taxon>Embryophyta</taxon>
        <taxon>Tracheophyta</taxon>
        <taxon>Spermatophyta</taxon>
        <taxon>Magnoliopsida</taxon>
        <taxon>Ranunculales</taxon>
        <taxon>Menispermaceae</taxon>
        <taxon>Menispermoideae</taxon>
        <taxon>Cissampelideae</taxon>
        <taxon>Stephania</taxon>
    </lineage>
</organism>
<dbReference type="AlphaFoldDB" id="A0AAP0LE77"/>